<evidence type="ECO:0000256" key="9">
    <source>
        <dbReference type="ARBA" id="ARBA00022777"/>
    </source>
</evidence>
<evidence type="ECO:0000313" key="17">
    <source>
        <dbReference type="Proteomes" id="UP000198773"/>
    </source>
</evidence>
<dbReference type="Pfam" id="PF14827">
    <property type="entry name" value="dCache_3"/>
    <property type="match status" value="1"/>
</dbReference>
<dbReference type="AlphaFoldDB" id="A0A1H3X9G9"/>
<dbReference type="SMART" id="SM00091">
    <property type="entry name" value="PAS"/>
    <property type="match status" value="1"/>
</dbReference>
<dbReference type="InterPro" id="IPR029151">
    <property type="entry name" value="Sensor-like_sf"/>
</dbReference>
<dbReference type="Pfam" id="PF02518">
    <property type="entry name" value="HATPase_c"/>
    <property type="match status" value="1"/>
</dbReference>
<feature type="transmembrane region" description="Helical" evidence="14">
    <location>
        <begin position="219"/>
        <end position="239"/>
    </location>
</feature>
<evidence type="ECO:0000256" key="1">
    <source>
        <dbReference type="ARBA" id="ARBA00000085"/>
    </source>
</evidence>
<evidence type="ECO:0000256" key="7">
    <source>
        <dbReference type="ARBA" id="ARBA00022692"/>
    </source>
</evidence>
<dbReference type="SMART" id="SM00388">
    <property type="entry name" value="HisKA"/>
    <property type="match status" value="1"/>
</dbReference>
<dbReference type="Pfam" id="PF00512">
    <property type="entry name" value="HisKA"/>
    <property type="match status" value="1"/>
</dbReference>
<comment type="catalytic activity">
    <reaction evidence="1">
        <text>ATP + protein L-histidine = ADP + protein N-phospho-L-histidine.</text>
        <dbReference type="EC" id="2.7.13.3"/>
    </reaction>
</comment>
<feature type="domain" description="Histidine kinase" evidence="15">
    <location>
        <begin position="388"/>
        <end position="606"/>
    </location>
</feature>
<keyword evidence="12" id="KW-0902">Two-component regulatory system</keyword>
<dbReference type="Gene3D" id="3.30.450.20">
    <property type="entry name" value="PAS domain"/>
    <property type="match status" value="1"/>
</dbReference>
<evidence type="ECO:0000259" key="15">
    <source>
        <dbReference type="PROSITE" id="PS50109"/>
    </source>
</evidence>
<keyword evidence="13 14" id="KW-0472">Membrane</keyword>
<dbReference type="EMBL" id="FNRM01000001">
    <property type="protein sequence ID" value="SDZ95304.1"/>
    <property type="molecule type" value="Genomic_DNA"/>
</dbReference>
<dbReference type="FunFam" id="3.30.565.10:FF:000006">
    <property type="entry name" value="Sensor histidine kinase WalK"/>
    <property type="match status" value="1"/>
</dbReference>
<comment type="subcellular location">
    <subcellularLocation>
        <location evidence="2">Cell membrane</location>
        <topology evidence="2">Multi-pass membrane protein</topology>
    </subcellularLocation>
</comment>
<evidence type="ECO:0000256" key="12">
    <source>
        <dbReference type="ARBA" id="ARBA00023012"/>
    </source>
</evidence>
<dbReference type="SUPFAM" id="SSF47384">
    <property type="entry name" value="Homodimeric domain of signal transducing histidine kinase"/>
    <property type="match status" value="1"/>
</dbReference>
<keyword evidence="10" id="KW-0067">ATP-binding</keyword>
<dbReference type="Pfam" id="PF13426">
    <property type="entry name" value="PAS_9"/>
    <property type="match status" value="1"/>
</dbReference>
<gene>
    <name evidence="16" type="ORF">SAMN04488051_101135</name>
</gene>
<dbReference type="PANTHER" id="PTHR43711">
    <property type="entry name" value="TWO-COMPONENT HISTIDINE KINASE"/>
    <property type="match status" value="1"/>
</dbReference>
<keyword evidence="5" id="KW-0597">Phosphoprotein</keyword>
<dbReference type="InterPro" id="IPR005467">
    <property type="entry name" value="His_kinase_dom"/>
</dbReference>
<dbReference type="InterPro" id="IPR029150">
    <property type="entry name" value="dCache_3"/>
</dbReference>
<evidence type="ECO:0000256" key="8">
    <source>
        <dbReference type="ARBA" id="ARBA00022741"/>
    </source>
</evidence>
<dbReference type="Gene3D" id="3.30.565.10">
    <property type="entry name" value="Histidine kinase-like ATPase, C-terminal domain"/>
    <property type="match status" value="1"/>
</dbReference>
<dbReference type="InterPro" id="IPR036097">
    <property type="entry name" value="HisK_dim/P_sf"/>
</dbReference>
<dbReference type="GO" id="GO:0005886">
    <property type="term" value="C:plasma membrane"/>
    <property type="evidence" value="ECO:0007669"/>
    <property type="project" value="UniProtKB-SubCell"/>
</dbReference>
<keyword evidence="6" id="KW-0808">Transferase</keyword>
<dbReference type="Proteomes" id="UP000198773">
    <property type="component" value="Unassembled WGS sequence"/>
</dbReference>
<name>A0A1H3X9G9_ALKAM</name>
<dbReference type="SMART" id="SM00387">
    <property type="entry name" value="HATPase_c"/>
    <property type="match status" value="1"/>
</dbReference>
<dbReference type="CDD" id="cd00130">
    <property type="entry name" value="PAS"/>
    <property type="match status" value="1"/>
</dbReference>
<protein>
    <recommendedName>
        <fullName evidence="3">histidine kinase</fullName>
        <ecNumber evidence="3">2.7.13.3</ecNumber>
    </recommendedName>
</protein>
<evidence type="ECO:0000256" key="2">
    <source>
        <dbReference type="ARBA" id="ARBA00004651"/>
    </source>
</evidence>
<dbReference type="CDD" id="cd00082">
    <property type="entry name" value="HisKA"/>
    <property type="match status" value="1"/>
</dbReference>
<keyword evidence="4" id="KW-1003">Cell membrane</keyword>
<proteinExistence type="predicted"/>
<dbReference type="SUPFAM" id="SSF55874">
    <property type="entry name" value="ATPase domain of HSP90 chaperone/DNA topoisomerase II/histidine kinase"/>
    <property type="match status" value="1"/>
</dbReference>
<dbReference type="InterPro" id="IPR004358">
    <property type="entry name" value="Sig_transdc_His_kin-like_C"/>
</dbReference>
<dbReference type="InterPro" id="IPR050736">
    <property type="entry name" value="Sensor_HK_Regulatory"/>
</dbReference>
<evidence type="ECO:0000256" key="5">
    <source>
        <dbReference type="ARBA" id="ARBA00022553"/>
    </source>
</evidence>
<organism evidence="16 17">
    <name type="scientific">Alkalimonas amylolytica</name>
    <dbReference type="NCBI Taxonomy" id="152573"/>
    <lineage>
        <taxon>Bacteria</taxon>
        <taxon>Pseudomonadati</taxon>
        <taxon>Pseudomonadota</taxon>
        <taxon>Gammaproteobacteria</taxon>
        <taxon>Alkalimonas</taxon>
    </lineage>
</organism>
<dbReference type="PRINTS" id="PR00344">
    <property type="entry name" value="BCTRLSENSOR"/>
</dbReference>
<keyword evidence="17" id="KW-1185">Reference proteome</keyword>
<keyword evidence="8" id="KW-0547">Nucleotide-binding</keyword>
<dbReference type="Gene3D" id="1.10.287.130">
    <property type="match status" value="1"/>
</dbReference>
<dbReference type="PROSITE" id="PS50109">
    <property type="entry name" value="HIS_KIN"/>
    <property type="match status" value="1"/>
</dbReference>
<evidence type="ECO:0000256" key="3">
    <source>
        <dbReference type="ARBA" id="ARBA00012438"/>
    </source>
</evidence>
<reference evidence="16 17" key="1">
    <citation type="submission" date="2016-10" db="EMBL/GenBank/DDBJ databases">
        <authorList>
            <person name="de Groot N.N."/>
        </authorList>
    </citation>
    <scope>NUCLEOTIDE SEQUENCE [LARGE SCALE GENOMIC DNA]</scope>
    <source>
        <strain evidence="16 17">CGMCC 1.3430</strain>
    </source>
</reference>
<keyword evidence="9" id="KW-0418">Kinase</keyword>
<dbReference type="PANTHER" id="PTHR43711:SF1">
    <property type="entry name" value="HISTIDINE KINASE 1"/>
    <property type="match status" value="1"/>
</dbReference>
<keyword evidence="7 14" id="KW-0812">Transmembrane</keyword>
<dbReference type="EC" id="2.7.13.3" evidence="3"/>
<dbReference type="NCBIfam" id="TIGR00229">
    <property type="entry name" value="sensory_box"/>
    <property type="match status" value="1"/>
</dbReference>
<dbReference type="InterPro" id="IPR003594">
    <property type="entry name" value="HATPase_dom"/>
</dbReference>
<evidence type="ECO:0000256" key="14">
    <source>
        <dbReference type="SAM" id="Phobius"/>
    </source>
</evidence>
<accession>A0A1H3X9G9</accession>
<evidence type="ECO:0000313" key="16">
    <source>
        <dbReference type="EMBL" id="SDZ95304.1"/>
    </source>
</evidence>
<evidence type="ECO:0000256" key="6">
    <source>
        <dbReference type="ARBA" id="ARBA00022679"/>
    </source>
</evidence>
<dbReference type="InterPro" id="IPR000014">
    <property type="entry name" value="PAS"/>
</dbReference>
<dbReference type="FunFam" id="1.10.287.130:FF:000001">
    <property type="entry name" value="Two-component sensor histidine kinase"/>
    <property type="match status" value="1"/>
</dbReference>
<dbReference type="GO" id="GO:0005524">
    <property type="term" value="F:ATP binding"/>
    <property type="evidence" value="ECO:0007669"/>
    <property type="project" value="UniProtKB-KW"/>
</dbReference>
<keyword evidence="11 14" id="KW-1133">Transmembrane helix</keyword>
<dbReference type="InterPro" id="IPR036890">
    <property type="entry name" value="HATPase_C_sf"/>
</dbReference>
<dbReference type="SUPFAM" id="SSF103190">
    <property type="entry name" value="Sensory domain-like"/>
    <property type="match status" value="1"/>
</dbReference>
<dbReference type="CDD" id="cd16922">
    <property type="entry name" value="HATPase_EvgS-ArcB-TorS-like"/>
    <property type="match status" value="1"/>
</dbReference>
<evidence type="ECO:0000256" key="13">
    <source>
        <dbReference type="ARBA" id="ARBA00023136"/>
    </source>
</evidence>
<dbReference type="InterPro" id="IPR003661">
    <property type="entry name" value="HisK_dim/P_dom"/>
</dbReference>
<dbReference type="STRING" id="152573.SAMN04488051_101135"/>
<evidence type="ECO:0000256" key="11">
    <source>
        <dbReference type="ARBA" id="ARBA00022989"/>
    </source>
</evidence>
<dbReference type="GO" id="GO:0000155">
    <property type="term" value="F:phosphorelay sensor kinase activity"/>
    <property type="evidence" value="ECO:0007669"/>
    <property type="project" value="InterPro"/>
</dbReference>
<evidence type="ECO:0000256" key="4">
    <source>
        <dbReference type="ARBA" id="ARBA00022475"/>
    </source>
</evidence>
<dbReference type="SUPFAM" id="SSF55785">
    <property type="entry name" value="PYP-like sensor domain (PAS domain)"/>
    <property type="match status" value="1"/>
</dbReference>
<dbReference type="InterPro" id="IPR035965">
    <property type="entry name" value="PAS-like_dom_sf"/>
</dbReference>
<evidence type="ECO:0000256" key="10">
    <source>
        <dbReference type="ARBA" id="ARBA00022840"/>
    </source>
</evidence>
<sequence length="621" mass="69127">MLSQWQALQPFAVRQLHLHLGPDAFTLLRAHRPDRHSDRLHDVRPLVMSVLQEGAVVSGLEVGRHGIGLRAAVPVKGEQQSTLAVIEVGFGVSSLIRQQQLLMEKQGITSSGISLLVGRDALQVMHSDMQNFQAGTQYWLIDGTPSGFLSNWLQQNGLGKSVTQPQMHRVASGERHYLVSVTPWYGYQQPSEQSASLVLLAWRDITDLMLAQQAQNRRLWLLWFIACLFSLALIVFLALRLQKATAHSIKNQQLQLQWSEQRLSALFTLSPLPILLNRMADGAFIESNLAMERLVGYTQQELAALSYWDLTPESYANDEQQQLESLKSKGLYGPYRKEYRHKEGHLIPIELNGVLFENPAGEQMIWTIVQDLTERNQLDKLKDEFISTVSHELRTPLTSISGSISLVLAGAAGELTNKSKKMLDIAQRNCKRLTSLVNDLLDMEKLVAGKVTFQPQCIGLAELLQEAIEQNMPYAHSNQSQLLLEDVGAIQVLADPARVQQVLTNLLSNAVKFSPGGSVVRVTTQPKQSFVRINIIDEGPGLTAREIRALFQRFSQLSDGTTKQYSGTGLGLAICREIIQQSGGRIGVDSQPGHGACFWFELPLVETCAANQRYIELNASK</sequence>